<proteinExistence type="inferred from homology"/>
<keyword evidence="2" id="KW-0560">Oxidoreductase</keyword>
<dbReference type="AlphaFoldDB" id="A0A1F5NU60"/>
<protein>
    <recommendedName>
        <fullName evidence="2">dTDP-4-dehydrorhamnose reductase</fullName>
        <ecNumber evidence="2">1.1.1.133</ecNumber>
    </recommendedName>
</protein>
<sequence>MKVLIIGSKGNLGPELGKVYKAAKPTLWDREELDITDEAAVMQKISGLKPDLIFNCAAYNAVDKAEGEGRLLAENINGAAVGYIAHACNAIGATLVHFSSNYVFDGNKSEGYNEDDLPNPLNAYGKSKLMGEIELNKNCEKYYLVRTAWLYGGKGAGKRSFIDLMLEKAEKGESIDAIDDEFSNPTYVVDLAQAAAALVEQKKPFGIYHLTNSGQTSWYDWANEILTIKGIQVKLTQVSSDQLKRLAKRPKYGILNNTKFIELRPWTEALKEFLISN</sequence>
<name>A0A1F5NU60_9BACT</name>
<dbReference type="NCBIfam" id="TIGR01214">
    <property type="entry name" value="rmlD"/>
    <property type="match status" value="1"/>
</dbReference>
<dbReference type="Pfam" id="PF04321">
    <property type="entry name" value="RmlD_sub_bind"/>
    <property type="match status" value="1"/>
</dbReference>
<dbReference type="CDD" id="cd05254">
    <property type="entry name" value="dTDP_HR_like_SDR_e"/>
    <property type="match status" value="1"/>
</dbReference>
<dbReference type="PANTHER" id="PTHR10491">
    <property type="entry name" value="DTDP-4-DEHYDRORHAMNOSE REDUCTASE"/>
    <property type="match status" value="1"/>
</dbReference>
<comment type="similarity">
    <text evidence="1 2">Belongs to the dTDP-4-dehydrorhamnose reductase family.</text>
</comment>
<dbReference type="EMBL" id="MFEL01000010">
    <property type="protein sequence ID" value="OGE81211.1"/>
    <property type="molecule type" value="Genomic_DNA"/>
</dbReference>
<reference evidence="4 5" key="1">
    <citation type="journal article" date="2016" name="Nat. Commun.">
        <title>Thousands of microbial genomes shed light on interconnected biogeochemical processes in an aquifer system.</title>
        <authorList>
            <person name="Anantharaman K."/>
            <person name="Brown C.T."/>
            <person name="Hug L.A."/>
            <person name="Sharon I."/>
            <person name="Castelle C.J."/>
            <person name="Probst A.J."/>
            <person name="Thomas B.C."/>
            <person name="Singh A."/>
            <person name="Wilkins M.J."/>
            <person name="Karaoz U."/>
            <person name="Brodie E.L."/>
            <person name="Williams K.H."/>
            <person name="Hubbard S.S."/>
            <person name="Banfield J.F."/>
        </authorList>
    </citation>
    <scope>NUCLEOTIDE SEQUENCE [LARGE SCALE GENOMIC DNA]</scope>
</reference>
<keyword evidence="2" id="KW-0521">NADP</keyword>
<evidence type="ECO:0000256" key="2">
    <source>
        <dbReference type="RuleBase" id="RU364082"/>
    </source>
</evidence>
<dbReference type="SUPFAM" id="SSF51735">
    <property type="entry name" value="NAD(P)-binding Rossmann-fold domains"/>
    <property type="match status" value="1"/>
</dbReference>
<evidence type="ECO:0000256" key="1">
    <source>
        <dbReference type="ARBA" id="ARBA00010944"/>
    </source>
</evidence>
<dbReference type="InterPro" id="IPR029903">
    <property type="entry name" value="RmlD-like-bd"/>
</dbReference>
<dbReference type="STRING" id="1817825.A2720_01585"/>
<evidence type="ECO:0000259" key="3">
    <source>
        <dbReference type="Pfam" id="PF04321"/>
    </source>
</evidence>
<comment type="caution">
    <text evidence="4">The sequence shown here is derived from an EMBL/GenBank/DDBJ whole genome shotgun (WGS) entry which is preliminary data.</text>
</comment>
<dbReference type="UniPathway" id="UPA00124"/>
<comment type="function">
    <text evidence="2">Catalyzes the reduction of dTDP-6-deoxy-L-lyxo-4-hexulose to yield dTDP-L-rhamnose.</text>
</comment>
<dbReference type="GO" id="GO:0008831">
    <property type="term" value="F:dTDP-4-dehydrorhamnose reductase activity"/>
    <property type="evidence" value="ECO:0007669"/>
    <property type="project" value="UniProtKB-EC"/>
</dbReference>
<evidence type="ECO:0000313" key="4">
    <source>
        <dbReference type="EMBL" id="OGE81211.1"/>
    </source>
</evidence>
<dbReference type="GO" id="GO:0005829">
    <property type="term" value="C:cytosol"/>
    <property type="evidence" value="ECO:0007669"/>
    <property type="project" value="TreeGrafter"/>
</dbReference>
<dbReference type="EC" id="1.1.1.133" evidence="2"/>
<dbReference type="InterPro" id="IPR036291">
    <property type="entry name" value="NAD(P)-bd_dom_sf"/>
</dbReference>
<dbReference type="PANTHER" id="PTHR10491:SF4">
    <property type="entry name" value="METHIONINE ADENOSYLTRANSFERASE 2 SUBUNIT BETA"/>
    <property type="match status" value="1"/>
</dbReference>
<organism evidence="4 5">
    <name type="scientific">Candidatus Doudnabacteria bacterium RIFCSPHIGHO2_01_FULL_46_24</name>
    <dbReference type="NCBI Taxonomy" id="1817825"/>
    <lineage>
        <taxon>Bacteria</taxon>
        <taxon>Candidatus Doudnaibacteriota</taxon>
    </lineage>
</organism>
<gene>
    <name evidence="4" type="ORF">A2720_01585</name>
</gene>
<dbReference type="InterPro" id="IPR005913">
    <property type="entry name" value="dTDP_dehydrorham_reduct"/>
</dbReference>
<dbReference type="Gene3D" id="3.90.25.10">
    <property type="entry name" value="UDP-galactose 4-epimerase, domain 1"/>
    <property type="match status" value="1"/>
</dbReference>
<dbReference type="Gene3D" id="3.40.50.720">
    <property type="entry name" value="NAD(P)-binding Rossmann-like Domain"/>
    <property type="match status" value="1"/>
</dbReference>
<comment type="pathway">
    <text evidence="2">Carbohydrate biosynthesis; dTDP-L-rhamnose biosynthesis.</text>
</comment>
<dbReference type="GO" id="GO:0019305">
    <property type="term" value="P:dTDP-rhamnose biosynthetic process"/>
    <property type="evidence" value="ECO:0007669"/>
    <property type="project" value="UniProtKB-UniPathway"/>
</dbReference>
<evidence type="ECO:0000313" key="5">
    <source>
        <dbReference type="Proteomes" id="UP000178892"/>
    </source>
</evidence>
<feature type="domain" description="RmlD-like substrate binding" evidence="3">
    <location>
        <begin position="1"/>
        <end position="274"/>
    </location>
</feature>
<accession>A0A1F5NU60</accession>
<dbReference type="Proteomes" id="UP000178892">
    <property type="component" value="Unassembled WGS sequence"/>
</dbReference>